<sequence length="183" mass="18947">MSKFLNGTGLAYLWGECRKAFSPKTGSSSLTTYSGGTLGTAAAKGVDATTGGTSGSEDLITSGALFSALIYQSGLNLTDNQKKLARNNTGAASTASYTAKLPASGWSGSAPYTQTVSVAGLLATDDPLVDLDMSGATTANANAYSEDWQKVGRMTVNAANQLTAYCYSERPTVDLFVLLKVVR</sequence>
<organism evidence="1">
    <name type="scientific">Siphoviridae sp. ctAvK3</name>
    <dbReference type="NCBI Taxonomy" id="2826184"/>
    <lineage>
        <taxon>Viruses</taxon>
        <taxon>Duplodnaviria</taxon>
        <taxon>Heunggongvirae</taxon>
        <taxon>Uroviricota</taxon>
        <taxon>Caudoviricetes</taxon>
    </lineage>
</organism>
<accession>A0A8S5MJ08</accession>
<dbReference type="EMBL" id="BK014910">
    <property type="protein sequence ID" value="DAD82015.1"/>
    <property type="molecule type" value="Genomic_DNA"/>
</dbReference>
<protein>
    <submittedName>
        <fullName evidence="1">Uncharacterized protein</fullName>
    </submittedName>
</protein>
<reference evidence="1" key="1">
    <citation type="journal article" date="2021" name="Proc. Natl. Acad. Sci. U.S.A.">
        <title>A Catalog of Tens of Thousands of Viruses from Human Metagenomes Reveals Hidden Associations with Chronic Diseases.</title>
        <authorList>
            <person name="Tisza M.J."/>
            <person name="Buck C.B."/>
        </authorList>
    </citation>
    <scope>NUCLEOTIDE SEQUENCE</scope>
    <source>
        <strain evidence="1">CtAvK3</strain>
    </source>
</reference>
<evidence type="ECO:0000313" key="1">
    <source>
        <dbReference type="EMBL" id="DAD82015.1"/>
    </source>
</evidence>
<proteinExistence type="predicted"/>
<name>A0A8S5MJ08_9CAUD</name>